<feature type="non-terminal residue" evidence="1">
    <location>
        <position position="1"/>
    </location>
</feature>
<evidence type="ECO:0000313" key="2">
    <source>
        <dbReference type="Proteomes" id="UP000805193"/>
    </source>
</evidence>
<protein>
    <submittedName>
        <fullName evidence="1">Uncharacterized protein</fullName>
    </submittedName>
</protein>
<keyword evidence="2" id="KW-1185">Reference proteome</keyword>
<sequence length="1162" mass="124698">KHFDKTYFLPSGHLSYNAVPTIFDHSNKTPPTVQKTGSPRKSPKTSALEAGLHDYAFTKRKRARDESSPEREPTSDEAEPSTQHAVPESTLTAAQGLTLLGAQGGSVPAEGEPTHLATRDVANLETPESDPAPAREGEPHSSTEVREVSQSPAEDASGAQLEAPRSEDSSVRGSDGPGLPGLGQPAPYKYTIFIPKCPDYQIRPRPTPPPPIVGSLPPPIVRTSSPPKRRMLPKRRASKQPAPRVPTQPAGIKFARPAGGKTIEIVVLAPNPSEGAQGGVDATSSDGSSLPVVQVSLARKSERRVYDLRHRIALLQQQKKKLVQSVSDARRKSEGLRGHLGKFLTENQVEMLERNSTRGQKWTDDTMLRAVRLWSACGTSGYIELLEQGYPLPSTMTAVADAPVEGPNAEAEAPAPQVQNEEAHAPGELESEESEPSAQCSLLTRLGAFPAVAILWAAASRSYGRAKSSSQLAATMFRLAECTAETVIVRGKPVVKKFSSQLSYVDGLACRGLDKVQQAYPDIAKKLPREMVGDAVQFGRRKYADAKDYGFSKACVQDVKAVSAATIHAVAHPVQTVSICKNHVLQVSCKVLEAADAALDRRMTQRGVAAPGAPSARLTEAVAALQLLDSVAQKAQMCARVHSSARVAAARQSAVQALAGLNRFVTGPLDSRGALTLRQVLQSLDTHIQTFLISPPLVVAYTCSGSLTNLGMTGLPSVVCTVAILLRVAFTAAGGMSRRRVQQTASRDTCPRAGEGLRTGLDKALHLPLPQLLNRMLKESSGQADSGPLQLVVLDDDADDTVVLEDGTAWKPYREVDEVKAAGEYVGILPETKAISPDADDNAAIDTARARSPVLPVLERDLQADVFEVDDAIDKAGSPGARELGDFETRSPQHVATSPPKDVAITPKPDLGRSLQDGRSEAVCEQKSAKTSLPDVRSRLQDGTASVPPKSLSEIPEVTQNEENTFEAVPTKPQLEDVSSSDVAVLLGPLQKDISSKSRIQKAISSDEEDTEQVSNLDVIRACSPDAGTLVNAKSRSEDSMSHIDDKLEYRKPFVDASVKLPAVSTSVKSDDPALRARSAVTVKSQLLQTEQGGYEVSSVGTQTASDGTPTAWYTFHGDRQKQVAAALSAFFVLLYFYLCYALVAWAKEFYETDIREDLDFL</sequence>
<dbReference type="EMBL" id="JABSTQ010009632">
    <property type="protein sequence ID" value="KAG0427376.1"/>
    <property type="molecule type" value="Genomic_DNA"/>
</dbReference>
<gene>
    <name evidence="1" type="ORF">HPB47_025564</name>
</gene>
<evidence type="ECO:0000313" key="1">
    <source>
        <dbReference type="EMBL" id="KAG0427376.1"/>
    </source>
</evidence>
<comment type="caution">
    <text evidence="1">The sequence shown here is derived from an EMBL/GenBank/DDBJ whole genome shotgun (WGS) entry which is preliminary data.</text>
</comment>
<dbReference type="Proteomes" id="UP000805193">
    <property type="component" value="Unassembled WGS sequence"/>
</dbReference>
<proteinExistence type="predicted"/>
<accession>A0AC60Q165</accession>
<name>A0AC60Q165_IXOPE</name>
<reference evidence="1 2" key="1">
    <citation type="journal article" date="2020" name="Cell">
        <title>Large-Scale Comparative Analyses of Tick Genomes Elucidate Their Genetic Diversity and Vector Capacities.</title>
        <authorList>
            <consortium name="Tick Genome and Microbiome Consortium (TIGMIC)"/>
            <person name="Jia N."/>
            <person name="Wang J."/>
            <person name="Shi W."/>
            <person name="Du L."/>
            <person name="Sun Y."/>
            <person name="Zhan W."/>
            <person name="Jiang J.F."/>
            <person name="Wang Q."/>
            <person name="Zhang B."/>
            <person name="Ji P."/>
            <person name="Bell-Sakyi L."/>
            <person name="Cui X.M."/>
            <person name="Yuan T.T."/>
            <person name="Jiang B.G."/>
            <person name="Yang W.F."/>
            <person name="Lam T.T."/>
            <person name="Chang Q.C."/>
            <person name="Ding S.J."/>
            <person name="Wang X.J."/>
            <person name="Zhu J.G."/>
            <person name="Ruan X.D."/>
            <person name="Zhao L."/>
            <person name="Wei J.T."/>
            <person name="Ye R.Z."/>
            <person name="Que T.C."/>
            <person name="Du C.H."/>
            <person name="Zhou Y.H."/>
            <person name="Cheng J.X."/>
            <person name="Dai P.F."/>
            <person name="Guo W.B."/>
            <person name="Han X.H."/>
            <person name="Huang E.J."/>
            <person name="Li L.F."/>
            <person name="Wei W."/>
            <person name="Gao Y.C."/>
            <person name="Liu J.Z."/>
            <person name="Shao H.Z."/>
            <person name="Wang X."/>
            <person name="Wang C.C."/>
            <person name="Yang T.C."/>
            <person name="Huo Q.B."/>
            <person name="Li W."/>
            <person name="Chen H.Y."/>
            <person name="Chen S.E."/>
            <person name="Zhou L.G."/>
            <person name="Ni X.B."/>
            <person name="Tian J.H."/>
            <person name="Sheng Y."/>
            <person name="Liu T."/>
            <person name="Pan Y.S."/>
            <person name="Xia L.Y."/>
            <person name="Li J."/>
            <person name="Zhao F."/>
            <person name="Cao W.C."/>
        </authorList>
    </citation>
    <scope>NUCLEOTIDE SEQUENCE [LARGE SCALE GENOMIC DNA]</scope>
    <source>
        <strain evidence="1">Iper-2018</strain>
    </source>
</reference>
<organism evidence="1 2">
    <name type="scientific">Ixodes persulcatus</name>
    <name type="common">Taiga tick</name>
    <dbReference type="NCBI Taxonomy" id="34615"/>
    <lineage>
        <taxon>Eukaryota</taxon>
        <taxon>Metazoa</taxon>
        <taxon>Ecdysozoa</taxon>
        <taxon>Arthropoda</taxon>
        <taxon>Chelicerata</taxon>
        <taxon>Arachnida</taxon>
        <taxon>Acari</taxon>
        <taxon>Parasitiformes</taxon>
        <taxon>Ixodida</taxon>
        <taxon>Ixodoidea</taxon>
        <taxon>Ixodidae</taxon>
        <taxon>Ixodinae</taxon>
        <taxon>Ixodes</taxon>
    </lineage>
</organism>